<evidence type="ECO:0000313" key="2">
    <source>
        <dbReference type="Proteomes" id="UP000006633"/>
    </source>
</evidence>
<keyword evidence="2" id="KW-1185">Reference proteome</keyword>
<dbReference type="KEGG" id="sno:Snov_3369"/>
<dbReference type="EMBL" id="CP002026">
    <property type="protein sequence ID" value="ADH90643.1"/>
    <property type="molecule type" value="Genomic_DNA"/>
</dbReference>
<proteinExistence type="predicted"/>
<reference evidence="1 2" key="1">
    <citation type="journal article" date="2012" name="Stand. Genomic Sci.">
        <title>Complete genome sequence of the facultatively chemolithoautotrophic and methylotrophic alpha Proteobacterium Starkeya novella type strain (ATCC 8093(T)).</title>
        <authorList>
            <person name="Kappler U."/>
            <person name="Davenport K."/>
            <person name="Beatson S."/>
            <person name="Lucas S."/>
            <person name="Lapidus A."/>
            <person name="Copeland A."/>
            <person name="Berry K.W."/>
            <person name="Glavina Del Rio T."/>
            <person name="Hammon N."/>
            <person name="Dalin E."/>
            <person name="Tice H."/>
            <person name="Pitluck S."/>
            <person name="Richardson P."/>
            <person name="Bruce D."/>
            <person name="Goodwin L.A."/>
            <person name="Han C."/>
            <person name="Tapia R."/>
            <person name="Detter J.C."/>
            <person name="Chang Y.J."/>
            <person name="Jeffries C.D."/>
            <person name="Land M."/>
            <person name="Hauser L."/>
            <person name="Kyrpides N.C."/>
            <person name="Goker M."/>
            <person name="Ivanova N."/>
            <person name="Klenk H.P."/>
            <person name="Woyke T."/>
        </authorList>
    </citation>
    <scope>NUCLEOTIDE SEQUENCE [LARGE SCALE GENOMIC DNA]</scope>
    <source>
        <strain evidence="2">ATCC 8093 / DSM 506 / JCM 20403 / CCM 1077 / IAM 12100 / NBRC 12443 / NCIMB 10456</strain>
    </source>
</reference>
<dbReference type="HOGENOM" id="CLU_188475_0_0_5"/>
<dbReference type="Proteomes" id="UP000006633">
    <property type="component" value="Chromosome"/>
</dbReference>
<dbReference type="AlphaFoldDB" id="D7A981"/>
<evidence type="ECO:0000313" key="1">
    <source>
        <dbReference type="EMBL" id="ADH90643.1"/>
    </source>
</evidence>
<name>D7A981_ANCN5</name>
<dbReference type="STRING" id="639283.Snov_3369"/>
<protein>
    <submittedName>
        <fullName evidence="1">Uncharacterized protein</fullName>
    </submittedName>
</protein>
<sequence length="71" mass="8202">MRQTEETARRICALDLRARGIAEKDIPAMVDRYWPVLANEIRQGIVVGEWPFQATDIEQLTQEYQGLLDGR</sequence>
<accession>D7A981</accession>
<organism evidence="1 2">
    <name type="scientific">Ancylobacter novellus (strain ATCC 8093 / DSM 506 / JCM 20403 / CCM 1077 / IAM 12100 / NBRC 12443 / NCIMB 10456)</name>
    <name type="common">Starkeya novella</name>
    <dbReference type="NCBI Taxonomy" id="639283"/>
    <lineage>
        <taxon>Bacteria</taxon>
        <taxon>Pseudomonadati</taxon>
        <taxon>Pseudomonadota</taxon>
        <taxon>Alphaproteobacteria</taxon>
        <taxon>Hyphomicrobiales</taxon>
        <taxon>Xanthobacteraceae</taxon>
        <taxon>Ancylobacter</taxon>
    </lineage>
</organism>
<gene>
    <name evidence="1" type="ordered locus">Snov_3369</name>
</gene>